<gene>
    <name evidence="2" type="ORF">MAR_021867</name>
</gene>
<evidence type="ECO:0000256" key="1">
    <source>
        <dbReference type="SAM" id="Phobius"/>
    </source>
</evidence>
<reference evidence="2" key="1">
    <citation type="submission" date="2022-11" db="EMBL/GenBank/DDBJ databases">
        <title>Centuries of genome instability and evolution in soft-shell clam transmissible cancer (bioRxiv).</title>
        <authorList>
            <person name="Hart S.F.M."/>
            <person name="Yonemitsu M.A."/>
            <person name="Giersch R.M."/>
            <person name="Beal B.F."/>
            <person name="Arriagada G."/>
            <person name="Davis B.W."/>
            <person name="Ostrander E.A."/>
            <person name="Goff S.P."/>
            <person name="Metzger M.J."/>
        </authorList>
    </citation>
    <scope>NUCLEOTIDE SEQUENCE</scope>
    <source>
        <strain evidence="2">MELC-2E11</strain>
        <tissue evidence="2">Siphon/mantle</tissue>
    </source>
</reference>
<dbReference type="EMBL" id="CP111016">
    <property type="protein sequence ID" value="WAR06498.1"/>
    <property type="molecule type" value="Genomic_DNA"/>
</dbReference>
<keyword evidence="1" id="KW-1133">Transmembrane helix</keyword>
<evidence type="ECO:0000313" key="3">
    <source>
        <dbReference type="Proteomes" id="UP001164746"/>
    </source>
</evidence>
<keyword evidence="3" id="KW-1185">Reference proteome</keyword>
<feature type="transmembrane region" description="Helical" evidence="1">
    <location>
        <begin position="46"/>
        <end position="71"/>
    </location>
</feature>
<keyword evidence="1" id="KW-0812">Transmembrane</keyword>
<accession>A0ABY7E8W7</accession>
<proteinExistence type="predicted"/>
<organism evidence="2 3">
    <name type="scientific">Mya arenaria</name>
    <name type="common">Soft-shell clam</name>
    <dbReference type="NCBI Taxonomy" id="6604"/>
    <lineage>
        <taxon>Eukaryota</taxon>
        <taxon>Metazoa</taxon>
        <taxon>Spiralia</taxon>
        <taxon>Lophotrochozoa</taxon>
        <taxon>Mollusca</taxon>
        <taxon>Bivalvia</taxon>
        <taxon>Autobranchia</taxon>
        <taxon>Heteroconchia</taxon>
        <taxon>Euheterodonta</taxon>
        <taxon>Imparidentia</taxon>
        <taxon>Neoheterodontei</taxon>
        <taxon>Myida</taxon>
        <taxon>Myoidea</taxon>
        <taxon>Myidae</taxon>
        <taxon>Mya</taxon>
    </lineage>
</organism>
<keyword evidence="1" id="KW-0472">Membrane</keyword>
<protein>
    <submittedName>
        <fullName evidence="2">Uncharacterized protein</fullName>
    </submittedName>
</protein>
<evidence type="ECO:0000313" key="2">
    <source>
        <dbReference type="EMBL" id="WAR06498.1"/>
    </source>
</evidence>
<dbReference type="Proteomes" id="UP001164746">
    <property type="component" value="Chromosome 5"/>
</dbReference>
<sequence length="116" mass="13170">MDIIGASNKTYTAQKLTGWAYNLDPGESMLIISKTNDKTPYIPTSVFVAGCVLLGIVVLTCCACAVVAEVRRKCIERKEKKIENAEKFLKKKYVNICLTIIYWKMTMFQSMFNSRK</sequence>
<name>A0ABY7E8W7_MYAAR</name>